<dbReference type="EMBL" id="HG792024">
    <property type="protein sequence ID" value="CDM38233.1"/>
    <property type="molecule type" value="Genomic_DNA"/>
</dbReference>
<keyword evidence="1" id="KW-0732">Signal</keyword>
<accession>W6QMV5</accession>
<sequence>MRATITIVFLFVIIVSLLIIDGEPTVVQIPSHYDGPAAVDALNWSQFAYTQYVTNTAYLCISVML</sequence>
<dbReference type="AlphaFoldDB" id="W6QMV5"/>
<gene>
    <name evidence="2" type="ORF">PROQFM164_S10g000047</name>
</gene>
<dbReference type="STRING" id="1365484.W6QMV5"/>
<feature type="signal peptide" evidence="1">
    <location>
        <begin position="1"/>
        <end position="22"/>
    </location>
</feature>
<evidence type="ECO:0000313" key="3">
    <source>
        <dbReference type="Proteomes" id="UP000030686"/>
    </source>
</evidence>
<proteinExistence type="predicted"/>
<evidence type="ECO:0000313" key="2">
    <source>
        <dbReference type="EMBL" id="CDM38233.1"/>
    </source>
</evidence>
<dbReference type="Proteomes" id="UP000030686">
    <property type="component" value="Unassembled WGS sequence"/>
</dbReference>
<protein>
    <submittedName>
        <fullName evidence="2">Uncharacterized protein</fullName>
    </submittedName>
</protein>
<reference evidence="2" key="1">
    <citation type="journal article" date="2014" name="Nat. Commun.">
        <title>Multiple recent horizontal transfers of a large genomic region in cheese making fungi.</title>
        <authorList>
            <person name="Cheeseman K."/>
            <person name="Ropars J."/>
            <person name="Renault P."/>
            <person name="Dupont J."/>
            <person name="Gouzy J."/>
            <person name="Branca A."/>
            <person name="Abraham A.L."/>
            <person name="Ceppi M."/>
            <person name="Conseiller E."/>
            <person name="Debuchy R."/>
            <person name="Malagnac F."/>
            <person name="Goarin A."/>
            <person name="Silar P."/>
            <person name="Lacoste S."/>
            <person name="Sallet E."/>
            <person name="Bensimon A."/>
            <person name="Giraud T."/>
            <person name="Brygoo Y."/>
        </authorList>
    </citation>
    <scope>NUCLEOTIDE SEQUENCE [LARGE SCALE GENOMIC DNA]</scope>
    <source>
        <strain evidence="2">FM164</strain>
    </source>
</reference>
<feature type="chain" id="PRO_5004879718" evidence="1">
    <location>
        <begin position="23"/>
        <end position="65"/>
    </location>
</feature>
<organism evidence="2 3">
    <name type="scientific">Penicillium roqueforti (strain FM164)</name>
    <dbReference type="NCBI Taxonomy" id="1365484"/>
    <lineage>
        <taxon>Eukaryota</taxon>
        <taxon>Fungi</taxon>
        <taxon>Dikarya</taxon>
        <taxon>Ascomycota</taxon>
        <taxon>Pezizomycotina</taxon>
        <taxon>Eurotiomycetes</taxon>
        <taxon>Eurotiomycetidae</taxon>
        <taxon>Eurotiales</taxon>
        <taxon>Aspergillaceae</taxon>
        <taxon>Penicillium</taxon>
    </lineage>
</organism>
<name>W6QMV5_PENRF</name>
<evidence type="ECO:0000256" key="1">
    <source>
        <dbReference type="SAM" id="SignalP"/>
    </source>
</evidence>
<keyword evidence="3" id="KW-1185">Reference proteome</keyword>